<evidence type="ECO:0000256" key="1">
    <source>
        <dbReference type="SAM" id="Phobius"/>
    </source>
</evidence>
<evidence type="ECO:0000313" key="3">
    <source>
        <dbReference type="Proteomes" id="UP000320216"/>
    </source>
</evidence>
<feature type="transmembrane region" description="Helical" evidence="1">
    <location>
        <begin position="261"/>
        <end position="282"/>
    </location>
</feature>
<keyword evidence="1" id="KW-1133">Transmembrane helix</keyword>
<dbReference type="EMBL" id="CP042305">
    <property type="protein sequence ID" value="QDZ15010.1"/>
    <property type="molecule type" value="Genomic_DNA"/>
</dbReference>
<feature type="transmembrane region" description="Helical" evidence="1">
    <location>
        <begin position="227"/>
        <end position="255"/>
    </location>
</feature>
<keyword evidence="1" id="KW-0812">Transmembrane</keyword>
<keyword evidence="3" id="KW-1185">Reference proteome</keyword>
<proteinExistence type="predicted"/>
<sequence length="538" mass="57837">MNEQAVHDAWDYLLDGDPQLLDDRASTLGATADAIVDAAKALQNLADDSTSEAVDALRSKATDVAHGLNRAHRRYAGTASALTTYAVELEPIQRSARTHIHQLITDSAHADLAQSAVDDAANDVRTQEHGGGTDDIVEHARRDLREAQQRVETAAHNVRDVIAALQADDSAREDAADRAVRAIENVIGDGKDSWLDNLHQKFDEVVTALAAVTHWVSEIVGPIVHALLGALAALVHALIFVLELVLVFTASALLLTLLGPLAPFVVALIALAVAGILLKVFFQESFGNPRHLAPDGAEHTKTTRRSGAAAAHDYGDLIGQVVKQDGDGTAKHATDISVVAITNADGEVVAWRVQLPSTQYWSPLNGDGVNDLSTDVLLSMFPGMRGEYEKAVLDAMHRAGVDESDAPIMFTGWSLGGMMAGKMATNPLYSGRVQSVVTAGSAIDKYRSDLGPDVRVTQFDNTLDPVHHLEFIGLGPGDAKASPNWQTHWFTDTRIHDGAMYEQGADATAPAVRDGDRVFFANDADGTYEQVYTDRYKR</sequence>
<dbReference type="AlphaFoldDB" id="A0A5B8M680"/>
<dbReference type="RefSeq" id="WP_146320437.1">
    <property type="nucleotide sequence ID" value="NZ_CP042305.1"/>
</dbReference>
<dbReference type="Proteomes" id="UP000320216">
    <property type="component" value="Chromosome"/>
</dbReference>
<organism evidence="2 3">
    <name type="scientific">Humibacter ginsenosidimutans</name>
    <dbReference type="NCBI Taxonomy" id="2599293"/>
    <lineage>
        <taxon>Bacteria</taxon>
        <taxon>Bacillati</taxon>
        <taxon>Actinomycetota</taxon>
        <taxon>Actinomycetes</taxon>
        <taxon>Micrococcales</taxon>
        <taxon>Microbacteriaceae</taxon>
        <taxon>Humibacter</taxon>
    </lineage>
</organism>
<dbReference type="KEGG" id="huw:FPZ11_09740"/>
<dbReference type="OrthoDB" id="5095936at2"/>
<accession>A0A5B8M680</accession>
<reference evidence="2 3" key="1">
    <citation type="submission" date="2019-07" db="EMBL/GenBank/DDBJ databases">
        <title>Full genome sequence of Humibacter sp. WJ7-1.</title>
        <authorList>
            <person name="Im W.-T."/>
        </authorList>
    </citation>
    <scope>NUCLEOTIDE SEQUENCE [LARGE SCALE GENOMIC DNA]</scope>
    <source>
        <strain evidence="2 3">WJ7-1</strain>
    </source>
</reference>
<dbReference type="SUPFAM" id="SSF53474">
    <property type="entry name" value="alpha/beta-Hydrolases"/>
    <property type="match status" value="1"/>
</dbReference>
<gene>
    <name evidence="2" type="ORF">FPZ11_09740</name>
</gene>
<name>A0A5B8M680_9MICO</name>
<dbReference type="InterPro" id="IPR029058">
    <property type="entry name" value="AB_hydrolase_fold"/>
</dbReference>
<protein>
    <submittedName>
        <fullName evidence="2">Uncharacterized protein</fullName>
    </submittedName>
</protein>
<keyword evidence="1" id="KW-0472">Membrane</keyword>
<evidence type="ECO:0000313" key="2">
    <source>
        <dbReference type="EMBL" id="QDZ15010.1"/>
    </source>
</evidence>